<reference evidence="4" key="1">
    <citation type="journal article" date="2019" name="Int. J. Syst. Evol. Microbiol.">
        <title>The Global Catalogue of Microorganisms (GCM) 10K type strain sequencing project: providing services to taxonomists for standard genome sequencing and annotation.</title>
        <authorList>
            <consortium name="The Broad Institute Genomics Platform"/>
            <consortium name="The Broad Institute Genome Sequencing Center for Infectious Disease"/>
            <person name="Wu L."/>
            <person name="Ma J."/>
        </authorList>
    </citation>
    <scope>NUCLEOTIDE SEQUENCE [LARGE SCALE GENOMIC DNA]</scope>
    <source>
        <strain evidence="4">JCM 11896</strain>
    </source>
</reference>
<evidence type="ECO:0000256" key="1">
    <source>
        <dbReference type="ARBA" id="ARBA00006479"/>
    </source>
</evidence>
<gene>
    <name evidence="3" type="ORF">GCM10009613_25760</name>
</gene>
<organism evidence="3 4">
    <name type="scientific">Pseudonocardia kongjuensis</name>
    <dbReference type="NCBI Taxonomy" id="102227"/>
    <lineage>
        <taxon>Bacteria</taxon>
        <taxon>Bacillati</taxon>
        <taxon>Actinomycetota</taxon>
        <taxon>Actinomycetes</taxon>
        <taxon>Pseudonocardiales</taxon>
        <taxon>Pseudonocardiaceae</taxon>
        <taxon>Pseudonocardia</taxon>
    </lineage>
</organism>
<dbReference type="InterPro" id="IPR000835">
    <property type="entry name" value="HTH_MarR-typ"/>
</dbReference>
<comment type="similarity">
    <text evidence="1">Belongs to the ROK (NagC/XylR) family.</text>
</comment>
<evidence type="ECO:0000259" key="2">
    <source>
        <dbReference type="Pfam" id="PF12802"/>
    </source>
</evidence>
<evidence type="ECO:0000313" key="4">
    <source>
        <dbReference type="Proteomes" id="UP001501414"/>
    </source>
</evidence>
<dbReference type="PANTHER" id="PTHR18964">
    <property type="entry name" value="ROK (REPRESSOR, ORF, KINASE) FAMILY"/>
    <property type="match status" value="1"/>
</dbReference>
<dbReference type="InterPro" id="IPR036388">
    <property type="entry name" value="WH-like_DNA-bd_sf"/>
</dbReference>
<dbReference type="InterPro" id="IPR043129">
    <property type="entry name" value="ATPase_NBD"/>
</dbReference>
<dbReference type="SUPFAM" id="SSF46785">
    <property type="entry name" value="Winged helix' DNA-binding domain"/>
    <property type="match status" value="1"/>
</dbReference>
<accession>A0ABP4IG61</accession>
<dbReference type="Gene3D" id="1.10.10.10">
    <property type="entry name" value="Winged helix-like DNA-binding domain superfamily/Winged helix DNA-binding domain"/>
    <property type="match status" value="1"/>
</dbReference>
<sequence>MTTTSVSVPTPAGPARRVAGPADVLRTVLDHGPVARTTIGELTGLSAAAVSRQLGRLAGAGLVRDEPVPRPRGTVGRPHVPVDIDTGQHAVAGLHVAVPYATHVLMDLRGRVLAERRLPHPPDAGPDGLPARLGDDLGRFLREHAGRRRLLGVGVATGGWVDPDRATVVEHPQLGWRDVPIGGVLERRLGLPVRVESHARALARAEQLVGDLRFRARTSMVGLFVGNVVDAALATGGLVHQGPGAAAGDVRHLPVGSDVRCPCGRAGCFLATVTESAVARRAVHRGHLAEPRFADVRAALRDGAPWAVTLFAERARAIGRAGALLLDVINPEVMVITESGLADRPELLAELHTEVARYSHVCTDPERTVVAGSFRTHALAVAGGSVALHDVYHRPLP</sequence>
<dbReference type="Pfam" id="PF00480">
    <property type="entry name" value="ROK"/>
    <property type="match status" value="1"/>
</dbReference>
<feature type="domain" description="HTH marR-type" evidence="2">
    <location>
        <begin position="22"/>
        <end position="70"/>
    </location>
</feature>
<comment type="caution">
    <text evidence="3">The sequence shown here is derived from an EMBL/GenBank/DDBJ whole genome shotgun (WGS) entry which is preliminary data.</text>
</comment>
<name>A0ABP4IG61_9PSEU</name>
<dbReference type="EMBL" id="BAAAJK010000008">
    <property type="protein sequence ID" value="GAA1388428.1"/>
    <property type="molecule type" value="Genomic_DNA"/>
</dbReference>
<dbReference type="Proteomes" id="UP001501414">
    <property type="component" value="Unassembled WGS sequence"/>
</dbReference>
<evidence type="ECO:0000313" key="3">
    <source>
        <dbReference type="EMBL" id="GAA1388428.1"/>
    </source>
</evidence>
<dbReference type="SUPFAM" id="SSF53067">
    <property type="entry name" value="Actin-like ATPase domain"/>
    <property type="match status" value="1"/>
</dbReference>
<dbReference type="PANTHER" id="PTHR18964:SF149">
    <property type="entry name" value="BIFUNCTIONAL UDP-N-ACETYLGLUCOSAMINE 2-EPIMERASE_N-ACETYLMANNOSAMINE KINASE"/>
    <property type="match status" value="1"/>
</dbReference>
<protein>
    <submittedName>
        <fullName evidence="3">ROK family transcriptional regulator</fullName>
    </submittedName>
</protein>
<dbReference type="Pfam" id="PF12802">
    <property type="entry name" value="MarR_2"/>
    <property type="match status" value="1"/>
</dbReference>
<dbReference type="InterPro" id="IPR036390">
    <property type="entry name" value="WH_DNA-bd_sf"/>
</dbReference>
<proteinExistence type="inferred from homology"/>
<dbReference type="RefSeq" id="WP_344021887.1">
    <property type="nucleotide sequence ID" value="NZ_BAAAJK010000008.1"/>
</dbReference>
<dbReference type="Gene3D" id="3.30.420.40">
    <property type="match status" value="2"/>
</dbReference>
<keyword evidence="4" id="KW-1185">Reference proteome</keyword>
<dbReference type="InterPro" id="IPR000600">
    <property type="entry name" value="ROK"/>
</dbReference>